<evidence type="ECO:0000256" key="1">
    <source>
        <dbReference type="ARBA" id="ARBA00005187"/>
    </source>
</evidence>
<feature type="binding site" evidence="9">
    <location>
        <position position="102"/>
    </location>
    <ligand>
        <name>L-glutamine</name>
        <dbReference type="ChEBI" id="CHEBI:58359"/>
    </ligand>
</feature>
<feature type="site" description="Important for beta-aspartyl-AMP intermediate formation" evidence="10">
    <location>
        <position position="374"/>
    </location>
</feature>
<dbReference type="PATRIC" id="fig|1134406.4.peg.3770"/>
<keyword evidence="5 9" id="KW-0067">ATP-binding</keyword>
<evidence type="ECO:0000256" key="6">
    <source>
        <dbReference type="ARBA" id="ARBA00022888"/>
    </source>
</evidence>
<dbReference type="CDD" id="cd01991">
    <property type="entry name" value="Asn_synthase_B_C"/>
    <property type="match status" value="1"/>
</dbReference>
<dbReference type="EC" id="6.3.5.4" evidence="3"/>
<comment type="pathway">
    <text evidence="1">Amino-acid biosynthesis; L-asparagine biosynthesis; L-asparagine from L-aspartate (L-Gln route): step 1/1.</text>
</comment>
<protein>
    <recommendedName>
        <fullName evidence="3">asparagine synthase (glutamine-hydrolyzing)</fullName>
        <ecNumber evidence="3">6.3.5.4</ecNumber>
    </recommendedName>
</protein>
<sequence>MTGFADWFGRQSSEEYPAIITRMTDTIRHRGPDDSGFWIQPEAGVVLGARRLAIVDLSPTGHQPMSSPDGRYTIAYNGEVYNFQSLRKELESCGHTFRGTSDTEVMLAAINEWGVEQAVRRFNGMFAFALWDEKEKTLTLARDRIGVKPLYYGWSGGVFLFGSELKTLRSHPAFQSEINREVLPLFLRYLYIPAPFSIYEGIHKLQPGTLLRIRQGEREFFTYSYWSAREAVLAAQNSLFSGDEQEAVSELQGLLFESVRERMIADVPLGAFLSGGVDSSAMVAIMQAQSSIPVKTFTIGFEEQAFNEAHHARAVAQILGTEHTELTATYDQALALIPRLPVHYDEPFADVSQIPTMLVSELTRRHVTVSLSGDGGDELFGGYTRYTWAPRLWNRLRGMPLGLRRSAASLLGNLPPAQIESVMRILHPLLPADSRQTLYADKVKKLAEVLPASNPLDIYWNLISTWKDPGEVTNHASEPLPLVRDTAQWPELEDFTRQMMYLDLVTYLPDDILTKVDRASMAASLEARVPYLDDHRVVEFAWSLPQSLKLRGTTSKWILRQVLGRFVPPELFERPKAGFAVPIDSWLRGPLRAWAEDLLSEQRLQQEGYFRAQPVREKWNEHLAGSRNNQYELWAVLMFEAWLAQQGGRR</sequence>
<dbReference type="CDD" id="cd00712">
    <property type="entry name" value="AsnB"/>
    <property type="match status" value="1"/>
</dbReference>
<dbReference type="GO" id="GO:0006529">
    <property type="term" value="P:asparagine biosynthetic process"/>
    <property type="evidence" value="ECO:0007669"/>
    <property type="project" value="UniProtKB-KW"/>
</dbReference>
<evidence type="ECO:0000256" key="10">
    <source>
        <dbReference type="PIRSR" id="PIRSR001589-3"/>
    </source>
</evidence>
<dbReference type="InterPro" id="IPR006426">
    <property type="entry name" value="Asn_synth_AEB"/>
</dbReference>
<dbReference type="InterPro" id="IPR033738">
    <property type="entry name" value="AsnB_N"/>
</dbReference>
<dbReference type="AlphaFoldDB" id="A0A0P6WSW0"/>
<keyword evidence="6" id="KW-0061">Asparagine biosynthesis</keyword>
<dbReference type="PANTHER" id="PTHR43284">
    <property type="entry name" value="ASPARAGINE SYNTHETASE (GLUTAMINE-HYDROLYZING)"/>
    <property type="match status" value="1"/>
</dbReference>
<evidence type="ECO:0000256" key="2">
    <source>
        <dbReference type="ARBA" id="ARBA00005752"/>
    </source>
</evidence>
<dbReference type="PANTHER" id="PTHR43284:SF1">
    <property type="entry name" value="ASPARAGINE SYNTHETASE"/>
    <property type="match status" value="1"/>
</dbReference>
<name>A0A0P6WSW0_9CHLR</name>
<organism evidence="12 13">
    <name type="scientific">Ornatilinea apprima</name>
    <dbReference type="NCBI Taxonomy" id="1134406"/>
    <lineage>
        <taxon>Bacteria</taxon>
        <taxon>Bacillati</taxon>
        <taxon>Chloroflexota</taxon>
        <taxon>Anaerolineae</taxon>
        <taxon>Anaerolineales</taxon>
        <taxon>Anaerolineaceae</taxon>
        <taxon>Ornatilinea</taxon>
    </lineage>
</organism>
<dbReference type="GO" id="GO:0005829">
    <property type="term" value="C:cytosol"/>
    <property type="evidence" value="ECO:0007669"/>
    <property type="project" value="TreeGrafter"/>
</dbReference>
<dbReference type="Proteomes" id="UP000050417">
    <property type="component" value="Unassembled WGS sequence"/>
</dbReference>
<dbReference type="PROSITE" id="PS51278">
    <property type="entry name" value="GATASE_TYPE_2"/>
    <property type="match status" value="1"/>
</dbReference>
<dbReference type="GO" id="GO:0004066">
    <property type="term" value="F:asparagine synthase (glutamine-hydrolyzing) activity"/>
    <property type="evidence" value="ECO:0007669"/>
    <property type="project" value="UniProtKB-EC"/>
</dbReference>
<evidence type="ECO:0000256" key="3">
    <source>
        <dbReference type="ARBA" id="ARBA00012737"/>
    </source>
</evidence>
<dbReference type="InterPro" id="IPR051786">
    <property type="entry name" value="ASN_synthetase/amidase"/>
</dbReference>
<dbReference type="SUPFAM" id="SSF52402">
    <property type="entry name" value="Adenine nucleotide alpha hydrolases-like"/>
    <property type="match status" value="1"/>
</dbReference>
<gene>
    <name evidence="12" type="ORF">ADN00_16635</name>
</gene>
<accession>A0A0P6WSW0</accession>
<evidence type="ECO:0000256" key="8">
    <source>
        <dbReference type="ARBA" id="ARBA00048741"/>
    </source>
</evidence>
<dbReference type="Gene3D" id="3.40.50.620">
    <property type="entry name" value="HUPs"/>
    <property type="match status" value="1"/>
</dbReference>
<dbReference type="InterPro" id="IPR001962">
    <property type="entry name" value="Asn_synthase"/>
</dbReference>
<evidence type="ECO:0000259" key="11">
    <source>
        <dbReference type="PROSITE" id="PS51278"/>
    </source>
</evidence>
<evidence type="ECO:0000256" key="7">
    <source>
        <dbReference type="ARBA" id="ARBA00022962"/>
    </source>
</evidence>
<keyword evidence="4 9" id="KW-0547">Nucleotide-binding</keyword>
<dbReference type="InterPro" id="IPR014729">
    <property type="entry name" value="Rossmann-like_a/b/a_fold"/>
</dbReference>
<dbReference type="EMBL" id="LGCL01000040">
    <property type="protein sequence ID" value="KPL72124.1"/>
    <property type="molecule type" value="Genomic_DNA"/>
</dbReference>
<dbReference type="PIRSF" id="PIRSF001589">
    <property type="entry name" value="Asn_synthetase_glu-h"/>
    <property type="match status" value="1"/>
</dbReference>
<dbReference type="Pfam" id="PF00733">
    <property type="entry name" value="Asn_synthase"/>
    <property type="match status" value="1"/>
</dbReference>
<comment type="caution">
    <text evidence="12">The sequence shown here is derived from an EMBL/GenBank/DDBJ whole genome shotgun (WGS) entry which is preliminary data.</text>
</comment>
<reference evidence="12 13" key="1">
    <citation type="submission" date="2015-07" db="EMBL/GenBank/DDBJ databases">
        <title>Genome sequence of Ornatilinea apprima DSM 23815.</title>
        <authorList>
            <person name="Hemp J."/>
            <person name="Ward L.M."/>
            <person name="Pace L.A."/>
            <person name="Fischer W.W."/>
        </authorList>
    </citation>
    <scope>NUCLEOTIDE SEQUENCE [LARGE SCALE GENOMIC DNA]</scope>
    <source>
        <strain evidence="12 13">P3M-1</strain>
    </source>
</reference>
<feature type="binding site" evidence="9">
    <location>
        <position position="299"/>
    </location>
    <ligand>
        <name>ATP</name>
        <dbReference type="ChEBI" id="CHEBI:30616"/>
    </ligand>
</feature>
<keyword evidence="7" id="KW-0315">Glutamine amidotransferase</keyword>
<evidence type="ECO:0000313" key="12">
    <source>
        <dbReference type="EMBL" id="KPL72124.1"/>
    </source>
</evidence>
<evidence type="ECO:0000256" key="5">
    <source>
        <dbReference type="ARBA" id="ARBA00022840"/>
    </source>
</evidence>
<dbReference type="InterPro" id="IPR017932">
    <property type="entry name" value="GATase_2_dom"/>
</dbReference>
<feature type="binding site" evidence="9">
    <location>
        <begin position="372"/>
        <end position="373"/>
    </location>
    <ligand>
        <name>ATP</name>
        <dbReference type="ChEBI" id="CHEBI:30616"/>
    </ligand>
</feature>
<comment type="similarity">
    <text evidence="2">Belongs to the asparagine synthetase family.</text>
</comment>
<evidence type="ECO:0000256" key="4">
    <source>
        <dbReference type="ARBA" id="ARBA00022741"/>
    </source>
</evidence>
<feature type="domain" description="Glutamine amidotransferase type-2" evidence="11">
    <location>
        <begin position="2"/>
        <end position="216"/>
    </location>
</feature>
<comment type="catalytic activity">
    <reaction evidence="8">
        <text>L-aspartate + L-glutamine + ATP + H2O = L-asparagine + L-glutamate + AMP + diphosphate + H(+)</text>
        <dbReference type="Rhea" id="RHEA:12228"/>
        <dbReference type="ChEBI" id="CHEBI:15377"/>
        <dbReference type="ChEBI" id="CHEBI:15378"/>
        <dbReference type="ChEBI" id="CHEBI:29985"/>
        <dbReference type="ChEBI" id="CHEBI:29991"/>
        <dbReference type="ChEBI" id="CHEBI:30616"/>
        <dbReference type="ChEBI" id="CHEBI:33019"/>
        <dbReference type="ChEBI" id="CHEBI:58048"/>
        <dbReference type="ChEBI" id="CHEBI:58359"/>
        <dbReference type="ChEBI" id="CHEBI:456215"/>
        <dbReference type="EC" id="6.3.5.4"/>
    </reaction>
</comment>
<evidence type="ECO:0000313" key="13">
    <source>
        <dbReference type="Proteomes" id="UP000050417"/>
    </source>
</evidence>
<keyword evidence="6" id="KW-0028">Amino-acid biosynthesis</keyword>
<dbReference type="InterPro" id="IPR029055">
    <property type="entry name" value="Ntn_hydrolases_N"/>
</dbReference>
<evidence type="ECO:0000256" key="9">
    <source>
        <dbReference type="PIRSR" id="PIRSR001589-2"/>
    </source>
</evidence>
<dbReference type="SUPFAM" id="SSF56235">
    <property type="entry name" value="N-terminal nucleophile aminohydrolases (Ntn hydrolases)"/>
    <property type="match status" value="1"/>
</dbReference>
<keyword evidence="13" id="KW-1185">Reference proteome</keyword>
<dbReference type="GO" id="GO:0005524">
    <property type="term" value="F:ATP binding"/>
    <property type="evidence" value="ECO:0007669"/>
    <property type="project" value="UniProtKB-KW"/>
</dbReference>
<dbReference type="Gene3D" id="3.60.20.10">
    <property type="entry name" value="Glutamine Phosphoribosylpyrophosphate, subunit 1, domain 1"/>
    <property type="match status" value="1"/>
</dbReference>
<proteinExistence type="inferred from homology"/>
<dbReference type="STRING" id="1134406.ADN00_16635"/>
<dbReference type="NCBIfam" id="TIGR01536">
    <property type="entry name" value="asn_synth_AEB"/>
    <property type="match status" value="1"/>
</dbReference>
<dbReference type="Pfam" id="PF13522">
    <property type="entry name" value="GATase_6"/>
    <property type="match status" value="1"/>
</dbReference>